<keyword evidence="2" id="KW-1133">Transmembrane helix</keyword>
<evidence type="ECO:0000313" key="4">
    <source>
        <dbReference type="Proteomes" id="UP001596496"/>
    </source>
</evidence>
<organism evidence="3 4">
    <name type="scientific">Sphaerisporangium rhizosphaerae</name>
    <dbReference type="NCBI Taxonomy" id="2269375"/>
    <lineage>
        <taxon>Bacteria</taxon>
        <taxon>Bacillati</taxon>
        <taxon>Actinomycetota</taxon>
        <taxon>Actinomycetes</taxon>
        <taxon>Streptosporangiales</taxon>
        <taxon>Streptosporangiaceae</taxon>
        <taxon>Sphaerisporangium</taxon>
    </lineage>
</organism>
<evidence type="ECO:0000256" key="2">
    <source>
        <dbReference type="SAM" id="Phobius"/>
    </source>
</evidence>
<dbReference type="Proteomes" id="UP001596496">
    <property type="component" value="Unassembled WGS sequence"/>
</dbReference>
<name>A0ABW2NYX1_9ACTN</name>
<sequence length="278" mass="29516">MTFTEADLRAALADDLRAGLPDVPGIVRRGHRIRRGRAASAVTLAGAAAAAAAVLIARPELVPAAVDRTPVTAATIAPPDGLPATNDLDGPLITAAVSTTMVTSREITFRPLSTSTSFKIVCDDPMAWVAIRTSDSGMMTGRCGRDGIGDFFSGDSVPSDWLDRPQRLTVWVFPADTPIIDHRLRMNQSEMYAGCKVVDDSVGRCDGGYLAQVLILPGRVEKLATQIAPRPGRWAIGVYDRPIPIPIPIPTPFANRTHTVFPTASPNPPTPPSPPPAD</sequence>
<evidence type="ECO:0000256" key="1">
    <source>
        <dbReference type="SAM" id="MobiDB-lite"/>
    </source>
</evidence>
<protein>
    <submittedName>
        <fullName evidence="3">Uncharacterized protein</fullName>
    </submittedName>
</protein>
<evidence type="ECO:0000313" key="3">
    <source>
        <dbReference type="EMBL" id="MFC7382592.1"/>
    </source>
</evidence>
<accession>A0ABW2NYX1</accession>
<proteinExistence type="predicted"/>
<feature type="transmembrane region" description="Helical" evidence="2">
    <location>
        <begin position="38"/>
        <end position="57"/>
    </location>
</feature>
<gene>
    <name evidence="3" type="ORF">ACFQSB_10290</name>
</gene>
<reference evidence="4" key="1">
    <citation type="journal article" date="2019" name="Int. J. Syst. Evol. Microbiol.">
        <title>The Global Catalogue of Microorganisms (GCM) 10K type strain sequencing project: providing services to taxonomists for standard genome sequencing and annotation.</title>
        <authorList>
            <consortium name="The Broad Institute Genomics Platform"/>
            <consortium name="The Broad Institute Genome Sequencing Center for Infectious Disease"/>
            <person name="Wu L."/>
            <person name="Ma J."/>
        </authorList>
    </citation>
    <scope>NUCLEOTIDE SEQUENCE [LARGE SCALE GENOMIC DNA]</scope>
    <source>
        <strain evidence="4">CECT 7649</strain>
    </source>
</reference>
<keyword evidence="2" id="KW-0812">Transmembrane</keyword>
<dbReference type="RefSeq" id="WP_380825866.1">
    <property type="nucleotide sequence ID" value="NZ_JBHTCG010000005.1"/>
</dbReference>
<comment type="caution">
    <text evidence="3">The sequence shown here is derived from an EMBL/GenBank/DDBJ whole genome shotgun (WGS) entry which is preliminary data.</text>
</comment>
<feature type="region of interest" description="Disordered" evidence="1">
    <location>
        <begin position="256"/>
        <end position="278"/>
    </location>
</feature>
<feature type="compositionally biased region" description="Pro residues" evidence="1">
    <location>
        <begin position="265"/>
        <end position="278"/>
    </location>
</feature>
<keyword evidence="2" id="KW-0472">Membrane</keyword>
<dbReference type="EMBL" id="JBHTCG010000005">
    <property type="protein sequence ID" value="MFC7382592.1"/>
    <property type="molecule type" value="Genomic_DNA"/>
</dbReference>
<keyword evidence="4" id="KW-1185">Reference proteome</keyword>